<dbReference type="Proteomes" id="UP001314170">
    <property type="component" value="Unassembled WGS sequence"/>
</dbReference>
<feature type="region of interest" description="Disordered" evidence="3">
    <location>
        <begin position="600"/>
        <end position="621"/>
    </location>
</feature>
<name>A0AAV1S460_9ROSI</name>
<dbReference type="SUPFAM" id="SSF54791">
    <property type="entry name" value="Eukaryotic type KH-domain (KH-domain type I)"/>
    <property type="match status" value="4"/>
</dbReference>
<feature type="domain" description="K Homology" evidence="4">
    <location>
        <begin position="157"/>
        <end position="254"/>
    </location>
</feature>
<dbReference type="CDD" id="cd22460">
    <property type="entry name" value="KH-I_PEPPER_rpt2_like"/>
    <property type="match status" value="2"/>
</dbReference>
<evidence type="ECO:0000313" key="5">
    <source>
        <dbReference type="EMBL" id="CAK7344371.1"/>
    </source>
</evidence>
<feature type="region of interest" description="Disordered" evidence="3">
    <location>
        <begin position="512"/>
        <end position="549"/>
    </location>
</feature>
<sequence length="788" mass="86002">MDGNRRQFFRKPVNTQFKRQGVSISSRKGKWNDSREEFSGNSLLDDTVYRILCPSRKIGSVIGKGGNIVKALREETQSKITVADSVPGSDERVIIIYSSSDKPPREKDGDEGLANENQLEELEPHCAAQDALLKVHDRIVEEDLFGGMASDDDNENNVVAARLLVPNNMVGCVLGKRGDVIQRLRSETGANIRVLPADHLPSCAMETDELVQLTAFEHLYAEASSFALVCMETRISGKPALTKRALYEISTLLHQNPRKDKPPSVPMPYGGRTFHPPGDAMANMLPPGNPMWPHRNSTSHGMPPMPWIREFGNHPSEFGPGGREFANQPSEFGPGGFNGVPPGHGREPSAEFSMKILCSTGKIGGVIGKGGSNVKVVQQETGASIHVEDASAESEERAIRVSAMEGPWNPRSQTIEAILQLQNKTSEFSEKGMIITRLLVPSSKVGCILGQGGQVINEMRRRLQADIRVYPKNEKPKCASEDEELVQISGNYGVAKDALAEITSRLRARTLRDANAGTEPGPVPGIGSARNLPGRGPPSSGMMGASSSGGYELLRGGRCDYEPQSYPIPPAATGYPNMNRVLEASNSRNMNCVLEANNTHNGMNSVMRSGGRDVSSTNEVSGRRVKFQHPHYGSSEVENHGSSEHLTAAQGLYQAFMSSGGQNLNSHQGSSYQNNVNAQKSSYQSMNCQQDTYQSMGVQQDTYQSMGGQQDPYQSMSGQQDHYQSMSAQQSTYQNIHAQQNTYQNVSAQQSPYQNMRPQQSPYATTAQQGVYTNINAPHSGQQGTYQY</sequence>
<dbReference type="EMBL" id="CAWUPB010001161">
    <property type="protein sequence ID" value="CAK7344371.1"/>
    <property type="molecule type" value="Genomic_DNA"/>
</dbReference>
<comment type="caution">
    <text evidence="5">The sequence shown here is derived from an EMBL/GenBank/DDBJ whole genome shotgun (WGS) entry which is preliminary data.</text>
</comment>
<gene>
    <name evidence="5" type="ORF">DCAF_LOCUS17758</name>
</gene>
<dbReference type="Pfam" id="PF00013">
    <property type="entry name" value="KH_1"/>
    <property type="match status" value="4"/>
</dbReference>
<evidence type="ECO:0000256" key="3">
    <source>
        <dbReference type="SAM" id="MobiDB-lite"/>
    </source>
</evidence>
<dbReference type="PROSITE" id="PS50084">
    <property type="entry name" value="KH_TYPE_1"/>
    <property type="match status" value="4"/>
</dbReference>
<dbReference type="SMART" id="SM00322">
    <property type="entry name" value="KH"/>
    <property type="match status" value="4"/>
</dbReference>
<keyword evidence="2" id="KW-0694">RNA-binding</keyword>
<evidence type="ECO:0000256" key="1">
    <source>
        <dbReference type="ARBA" id="ARBA00022737"/>
    </source>
</evidence>
<evidence type="ECO:0000259" key="4">
    <source>
        <dbReference type="SMART" id="SM00322"/>
    </source>
</evidence>
<feature type="region of interest" description="Disordered" evidence="3">
    <location>
        <begin position="702"/>
        <end position="732"/>
    </location>
</feature>
<dbReference type="InterPro" id="IPR004087">
    <property type="entry name" value="KH_dom"/>
</dbReference>
<dbReference type="PANTHER" id="PTHR10288">
    <property type="entry name" value="KH DOMAIN CONTAINING RNA BINDING PROTEIN"/>
    <property type="match status" value="1"/>
</dbReference>
<keyword evidence="1" id="KW-0677">Repeat</keyword>
<feature type="domain" description="K Homology" evidence="4">
    <location>
        <begin position="432"/>
        <end position="507"/>
    </location>
</feature>
<dbReference type="InterPro" id="IPR004088">
    <property type="entry name" value="KH_dom_type_1"/>
</dbReference>
<feature type="compositionally biased region" description="Low complexity" evidence="3">
    <location>
        <begin position="537"/>
        <end position="549"/>
    </location>
</feature>
<dbReference type="InterPro" id="IPR036612">
    <property type="entry name" value="KH_dom_type_1_sf"/>
</dbReference>
<proteinExistence type="predicted"/>
<dbReference type="GO" id="GO:0003723">
    <property type="term" value="F:RNA binding"/>
    <property type="evidence" value="ECO:0007669"/>
    <property type="project" value="UniProtKB-UniRule"/>
</dbReference>
<feature type="domain" description="K Homology" evidence="4">
    <location>
        <begin position="45"/>
        <end position="121"/>
    </location>
</feature>
<evidence type="ECO:0000313" key="6">
    <source>
        <dbReference type="Proteomes" id="UP001314170"/>
    </source>
</evidence>
<reference evidence="5 6" key="1">
    <citation type="submission" date="2024-01" db="EMBL/GenBank/DDBJ databases">
        <authorList>
            <person name="Waweru B."/>
        </authorList>
    </citation>
    <scope>NUCLEOTIDE SEQUENCE [LARGE SCALE GENOMIC DNA]</scope>
</reference>
<evidence type="ECO:0000256" key="2">
    <source>
        <dbReference type="PROSITE-ProRule" id="PRU00117"/>
    </source>
</evidence>
<dbReference type="AlphaFoldDB" id="A0AAV1S460"/>
<organism evidence="5 6">
    <name type="scientific">Dovyalis caffra</name>
    <dbReference type="NCBI Taxonomy" id="77055"/>
    <lineage>
        <taxon>Eukaryota</taxon>
        <taxon>Viridiplantae</taxon>
        <taxon>Streptophyta</taxon>
        <taxon>Embryophyta</taxon>
        <taxon>Tracheophyta</taxon>
        <taxon>Spermatophyta</taxon>
        <taxon>Magnoliopsida</taxon>
        <taxon>eudicotyledons</taxon>
        <taxon>Gunneridae</taxon>
        <taxon>Pentapetalae</taxon>
        <taxon>rosids</taxon>
        <taxon>fabids</taxon>
        <taxon>Malpighiales</taxon>
        <taxon>Salicaceae</taxon>
        <taxon>Flacourtieae</taxon>
        <taxon>Dovyalis</taxon>
    </lineage>
</organism>
<feature type="domain" description="K Homology" evidence="4">
    <location>
        <begin position="350"/>
        <end position="423"/>
    </location>
</feature>
<keyword evidence="6" id="KW-1185">Reference proteome</keyword>
<accession>A0AAV1S460</accession>
<protein>
    <recommendedName>
        <fullName evidence="4">K Homology domain-containing protein</fullName>
    </recommendedName>
</protein>
<dbReference type="CDD" id="cd22459">
    <property type="entry name" value="KH-I_PEPPER_rpt1_like"/>
    <property type="match status" value="1"/>
</dbReference>
<dbReference type="Gene3D" id="3.30.310.210">
    <property type="match status" value="2"/>
</dbReference>